<dbReference type="RefSeq" id="XP_016843144.1">
    <property type="nucleotide sequence ID" value="XM_016987655.3"/>
</dbReference>
<evidence type="ECO:0000313" key="5">
    <source>
        <dbReference type="Proteomes" id="UP000002358"/>
    </source>
</evidence>
<accession>A0A7M7J263</accession>
<keyword evidence="2" id="KW-0040">ANK repeat</keyword>
<feature type="compositionally biased region" description="Low complexity" evidence="3">
    <location>
        <begin position="481"/>
        <end position="502"/>
    </location>
</feature>
<feature type="compositionally biased region" description="Basic and acidic residues" evidence="3">
    <location>
        <begin position="397"/>
        <end position="415"/>
    </location>
</feature>
<feature type="region of interest" description="Disordered" evidence="3">
    <location>
        <begin position="367"/>
        <end position="517"/>
    </location>
</feature>
<feature type="region of interest" description="Disordered" evidence="3">
    <location>
        <begin position="540"/>
        <end position="569"/>
    </location>
</feature>
<evidence type="ECO:0000256" key="2">
    <source>
        <dbReference type="PROSITE-ProRule" id="PRU00023"/>
    </source>
</evidence>
<feature type="compositionally biased region" description="Basic and acidic residues" evidence="3">
    <location>
        <begin position="367"/>
        <end position="377"/>
    </location>
</feature>
<dbReference type="InterPro" id="IPR036770">
    <property type="entry name" value="Ankyrin_rpt-contain_sf"/>
</dbReference>
<dbReference type="Proteomes" id="UP000002358">
    <property type="component" value="Chromosome 1"/>
</dbReference>
<proteinExistence type="predicted"/>
<dbReference type="PANTHER" id="PTHR24179">
    <property type="entry name" value="PROTEIN PHOSPHATASE 1 REGULATORY SUBUNIT 12"/>
    <property type="match status" value="1"/>
</dbReference>
<sequence>MHVRKVARQIQRGYMQFLQFADRMRRMITLYRKDAPYRQSTLPTGKYSCKNHKYLTMEHADLVSEMVHVERLTTQERLHLARHRRLQQLKVWRQREKEWLRHQTRHTSSKRHIFFSDSVMLLEAAARNDIDEVRRLLKKGVNPDSTNEDGLTALHQCCIDDNEEMMKLLVEFGANVNAEDSEKWTPLHAAATCGHLHLVRYLIAKGANLLAVNADGNMPYDICEDEKTLDCIEGEMARRGVTQELIDETRASTEVRMLRELQKLASVGGDLEYKDHQGATPLHIASANGYLRVVEFLLDQHVSTDVEDNDRWQPVHAAACWGHLEVLELLVQNGADLNAKNKHDETPADICEDPEIRERIMELKTEQESKRLREAQNRRVRRSQSINTRTQSVRRTSIRDKVLTTKKDAQEETRLRMQAQQHTYGNPSSNIPPSENSSGGADNVHDDTDSTALTPAVRRAPEGKDNDSFLHEDVDKDSDAGPVGSSSGSGSSQQQSPHQPQSIYAPDETAPTSPGANGKINIHVSVVFVKSLSDLKKQRAQSRLGPLAQDGGSLVDQQSQQTTGGQTQHQQADTLAEMSSDDFRRFTGNTSDALADSGNDKSCCRLM</sequence>
<protein>
    <recommendedName>
        <fullName evidence="6">Protein phosphatase 1 regulatory subunit 16A</fullName>
    </recommendedName>
</protein>
<dbReference type="Gene3D" id="1.25.40.20">
    <property type="entry name" value="Ankyrin repeat-containing domain"/>
    <property type="match status" value="2"/>
</dbReference>
<feature type="compositionally biased region" description="Basic and acidic residues" evidence="3">
    <location>
        <begin position="459"/>
        <end position="479"/>
    </location>
</feature>
<dbReference type="FunCoup" id="A0A7M7J263">
    <property type="interactions" value="262"/>
</dbReference>
<evidence type="ECO:0000256" key="3">
    <source>
        <dbReference type="SAM" id="MobiDB-lite"/>
    </source>
</evidence>
<dbReference type="InterPro" id="IPR051226">
    <property type="entry name" value="PP1_Regulatory_Subunit"/>
</dbReference>
<evidence type="ECO:0000256" key="1">
    <source>
        <dbReference type="ARBA" id="ARBA00022737"/>
    </source>
</evidence>
<feature type="repeat" description="ANK" evidence="2">
    <location>
        <begin position="277"/>
        <end position="309"/>
    </location>
</feature>
<feature type="compositionally biased region" description="Polar residues" evidence="3">
    <location>
        <begin position="383"/>
        <end position="395"/>
    </location>
</feature>
<dbReference type="PROSITE" id="PS50088">
    <property type="entry name" value="ANK_REPEAT"/>
    <property type="match status" value="4"/>
</dbReference>
<reference evidence="4" key="1">
    <citation type="submission" date="2021-01" db="UniProtKB">
        <authorList>
            <consortium name="EnsemblMetazoa"/>
        </authorList>
    </citation>
    <scope>IDENTIFICATION</scope>
</reference>
<dbReference type="GeneID" id="100121770"/>
<dbReference type="SUPFAM" id="SSF48403">
    <property type="entry name" value="Ankyrin repeat"/>
    <property type="match status" value="1"/>
</dbReference>
<dbReference type="SMART" id="SM00248">
    <property type="entry name" value="ANK"/>
    <property type="match status" value="5"/>
</dbReference>
<dbReference type="GO" id="GO:0017020">
    <property type="term" value="F:myosin phosphatase regulator activity"/>
    <property type="evidence" value="ECO:0007669"/>
    <property type="project" value="TreeGrafter"/>
</dbReference>
<feature type="compositionally biased region" description="Low complexity" evidence="3">
    <location>
        <begin position="557"/>
        <end position="569"/>
    </location>
</feature>
<feature type="repeat" description="ANK" evidence="2">
    <location>
        <begin position="310"/>
        <end position="342"/>
    </location>
</feature>
<dbReference type="FunFam" id="1.25.40.20:FF:000198">
    <property type="entry name" value="Myosin binding subunit, isoform P"/>
    <property type="match status" value="1"/>
</dbReference>
<dbReference type="PRINTS" id="PR01415">
    <property type="entry name" value="ANKYRIN"/>
</dbReference>
<keyword evidence="1" id="KW-0677">Repeat</keyword>
<dbReference type="SMR" id="A0A7M7J263"/>
<keyword evidence="5" id="KW-1185">Reference proteome</keyword>
<organism evidence="4 5">
    <name type="scientific">Nasonia vitripennis</name>
    <name type="common">Parasitic wasp</name>
    <dbReference type="NCBI Taxonomy" id="7425"/>
    <lineage>
        <taxon>Eukaryota</taxon>
        <taxon>Metazoa</taxon>
        <taxon>Ecdysozoa</taxon>
        <taxon>Arthropoda</taxon>
        <taxon>Hexapoda</taxon>
        <taxon>Insecta</taxon>
        <taxon>Pterygota</taxon>
        <taxon>Neoptera</taxon>
        <taxon>Endopterygota</taxon>
        <taxon>Hymenoptera</taxon>
        <taxon>Apocrita</taxon>
        <taxon>Proctotrupomorpha</taxon>
        <taxon>Chalcidoidea</taxon>
        <taxon>Pteromalidae</taxon>
        <taxon>Pteromalinae</taxon>
        <taxon>Nasonia</taxon>
    </lineage>
</organism>
<dbReference type="PANTHER" id="PTHR24179:SF29">
    <property type="entry name" value="LD46604P"/>
    <property type="match status" value="1"/>
</dbReference>
<dbReference type="PROSITE" id="PS50297">
    <property type="entry name" value="ANK_REP_REGION"/>
    <property type="match status" value="4"/>
</dbReference>
<dbReference type="OrthoDB" id="19014at2759"/>
<dbReference type="EnsemblMetazoa" id="XM_016987655">
    <property type="protein sequence ID" value="XP_016843144"/>
    <property type="gene ID" value="LOC100121770"/>
</dbReference>
<feature type="compositionally biased region" description="Low complexity" evidence="3">
    <location>
        <begin position="425"/>
        <end position="440"/>
    </location>
</feature>
<evidence type="ECO:0000313" key="4">
    <source>
        <dbReference type="EnsemblMetazoa" id="XP_016843144"/>
    </source>
</evidence>
<feature type="repeat" description="ANK" evidence="2">
    <location>
        <begin position="149"/>
        <end position="181"/>
    </location>
</feature>
<dbReference type="AlphaFoldDB" id="A0A7M7J263"/>
<dbReference type="InParanoid" id="A0A7M7J263"/>
<evidence type="ECO:0008006" key="6">
    <source>
        <dbReference type="Google" id="ProtNLM"/>
    </source>
</evidence>
<dbReference type="GO" id="GO:0004857">
    <property type="term" value="F:enzyme inhibitor activity"/>
    <property type="evidence" value="ECO:0007669"/>
    <property type="project" value="TreeGrafter"/>
</dbReference>
<dbReference type="GO" id="GO:0005737">
    <property type="term" value="C:cytoplasm"/>
    <property type="evidence" value="ECO:0007669"/>
    <property type="project" value="TreeGrafter"/>
</dbReference>
<dbReference type="InterPro" id="IPR002110">
    <property type="entry name" value="Ankyrin_rpt"/>
</dbReference>
<name>A0A7M7J263_NASVI</name>
<feature type="repeat" description="ANK" evidence="2">
    <location>
        <begin position="182"/>
        <end position="214"/>
    </location>
</feature>
<dbReference type="Pfam" id="PF12796">
    <property type="entry name" value="Ank_2"/>
    <property type="match status" value="2"/>
</dbReference>
<dbReference type="CTD" id="40032"/>